<feature type="transmembrane region" description="Helical" evidence="1">
    <location>
        <begin position="28"/>
        <end position="57"/>
    </location>
</feature>
<dbReference type="STRING" id="617002.SAMN05660653_00503"/>
<name>A0A1G6AMY5_9BACT</name>
<keyword evidence="1" id="KW-0472">Membrane</keyword>
<evidence type="ECO:0000313" key="3">
    <source>
        <dbReference type="Proteomes" id="UP000198771"/>
    </source>
</evidence>
<keyword evidence="1" id="KW-1133">Transmembrane helix</keyword>
<dbReference type="EMBL" id="FMXO01000002">
    <property type="protein sequence ID" value="SDB09720.1"/>
    <property type="molecule type" value="Genomic_DNA"/>
</dbReference>
<keyword evidence="1" id="KW-0812">Transmembrane</keyword>
<dbReference type="RefSeq" id="WP_092116885.1">
    <property type="nucleotide sequence ID" value="NZ_FMXO01000002.1"/>
</dbReference>
<evidence type="ECO:0000256" key="1">
    <source>
        <dbReference type="SAM" id="Phobius"/>
    </source>
</evidence>
<sequence>MARNPFLAPAPRNAWGRLLMDLDSRPKLAFAVLAGLVLWQLPLPVLFMITLLGAVSCHALSAFSQTNRNLWRAALIFVLVWAGLKNGLDLVGGGGFPASLAAGADLGLRLSTLMLLGFTLTLSASPRRLGVGLAWYLRPVLRNKAWQVALSLALMIHFLPLSLAAASGLNQGLSRRWTHCPWTSRIRLVPQALLRVLSQATWTQTLAVAARDLDQPEAWRPERHVSAREWIMALVPGLGLVGISMFF</sequence>
<dbReference type="OrthoDB" id="5454376at2"/>
<accession>A0A1G6AMY5</accession>
<feature type="transmembrane region" description="Helical" evidence="1">
    <location>
        <begin position="69"/>
        <end position="86"/>
    </location>
</feature>
<organism evidence="2 3">
    <name type="scientific">Desulfonatronum thiosulfatophilum</name>
    <dbReference type="NCBI Taxonomy" id="617002"/>
    <lineage>
        <taxon>Bacteria</taxon>
        <taxon>Pseudomonadati</taxon>
        <taxon>Thermodesulfobacteriota</taxon>
        <taxon>Desulfovibrionia</taxon>
        <taxon>Desulfovibrionales</taxon>
        <taxon>Desulfonatronaceae</taxon>
        <taxon>Desulfonatronum</taxon>
    </lineage>
</organism>
<gene>
    <name evidence="2" type="ORF">SAMN05660653_00503</name>
</gene>
<dbReference type="AlphaFoldDB" id="A0A1G6AMY5"/>
<feature type="transmembrane region" description="Helical" evidence="1">
    <location>
        <begin position="106"/>
        <end position="124"/>
    </location>
</feature>
<protein>
    <submittedName>
        <fullName evidence="2">Biotin transport system permease protein</fullName>
    </submittedName>
</protein>
<proteinExistence type="predicted"/>
<keyword evidence="3" id="KW-1185">Reference proteome</keyword>
<evidence type="ECO:0000313" key="2">
    <source>
        <dbReference type="EMBL" id="SDB09720.1"/>
    </source>
</evidence>
<dbReference type="Proteomes" id="UP000198771">
    <property type="component" value="Unassembled WGS sequence"/>
</dbReference>
<feature type="transmembrane region" description="Helical" evidence="1">
    <location>
        <begin position="145"/>
        <end position="166"/>
    </location>
</feature>
<reference evidence="2 3" key="1">
    <citation type="submission" date="2016-10" db="EMBL/GenBank/DDBJ databases">
        <authorList>
            <person name="de Groot N.N."/>
        </authorList>
    </citation>
    <scope>NUCLEOTIDE SEQUENCE [LARGE SCALE GENOMIC DNA]</scope>
    <source>
        <strain evidence="2 3">ASO4-2</strain>
    </source>
</reference>